<evidence type="ECO:0000313" key="2">
    <source>
        <dbReference type="EMBL" id="CAE0825693.1"/>
    </source>
</evidence>
<name>A0A7S4LFD5_9EUGL</name>
<gene>
    <name evidence="2" type="ORF">EGYM00163_LOCUS36945</name>
</gene>
<reference evidence="2" key="1">
    <citation type="submission" date="2021-01" db="EMBL/GenBank/DDBJ databases">
        <authorList>
            <person name="Corre E."/>
            <person name="Pelletier E."/>
            <person name="Niang G."/>
            <person name="Scheremetjew M."/>
            <person name="Finn R."/>
            <person name="Kale V."/>
            <person name="Holt S."/>
            <person name="Cochrane G."/>
            <person name="Meng A."/>
            <person name="Brown T."/>
            <person name="Cohen L."/>
        </authorList>
    </citation>
    <scope>NUCLEOTIDE SEQUENCE</scope>
    <source>
        <strain evidence="2">CCMP1594</strain>
    </source>
</reference>
<accession>A0A7S4LFD5</accession>
<sequence length="114" mass="12175">MRLKSRKTGNGVQTAGTRTPLAMTQPVPSRMRPACPPQLLQSQRRTAGRVGGIAKAHTPRHRRRGAVPPTLLPQALDRHLAPPIAVAPHRGHRTLGPPRTSAVCTAAAGPIRMV</sequence>
<protein>
    <submittedName>
        <fullName evidence="2">Uncharacterized protein</fullName>
    </submittedName>
</protein>
<proteinExistence type="predicted"/>
<feature type="region of interest" description="Disordered" evidence="1">
    <location>
        <begin position="1"/>
        <end position="68"/>
    </location>
</feature>
<evidence type="ECO:0000256" key="1">
    <source>
        <dbReference type="SAM" id="MobiDB-lite"/>
    </source>
</evidence>
<feature type="compositionally biased region" description="Polar residues" evidence="1">
    <location>
        <begin position="8"/>
        <end position="17"/>
    </location>
</feature>
<organism evidence="2">
    <name type="scientific">Eutreptiella gymnastica</name>
    <dbReference type="NCBI Taxonomy" id="73025"/>
    <lineage>
        <taxon>Eukaryota</taxon>
        <taxon>Discoba</taxon>
        <taxon>Euglenozoa</taxon>
        <taxon>Euglenida</taxon>
        <taxon>Spirocuta</taxon>
        <taxon>Euglenophyceae</taxon>
        <taxon>Eutreptiales</taxon>
        <taxon>Eutreptiaceae</taxon>
        <taxon>Eutreptiella</taxon>
    </lineage>
</organism>
<dbReference type="AlphaFoldDB" id="A0A7S4LFD5"/>
<dbReference type="EMBL" id="HBJA01106928">
    <property type="protein sequence ID" value="CAE0825693.1"/>
    <property type="molecule type" value="Transcribed_RNA"/>
</dbReference>